<comment type="caution">
    <text evidence="16">The sequence shown here is derived from an EMBL/GenBank/DDBJ whole genome shotgun (WGS) entry which is preliminary data.</text>
</comment>
<evidence type="ECO:0000256" key="13">
    <source>
        <dbReference type="ARBA" id="ARBA00023136"/>
    </source>
</evidence>
<dbReference type="InterPro" id="IPR002401">
    <property type="entry name" value="Cyt_P450_E_grp-I"/>
</dbReference>
<dbReference type="GO" id="GO:0005789">
    <property type="term" value="C:endoplasmic reticulum membrane"/>
    <property type="evidence" value="ECO:0007669"/>
    <property type="project" value="UniProtKB-SubCell"/>
</dbReference>
<proteinExistence type="inferred from homology"/>
<evidence type="ECO:0000256" key="8">
    <source>
        <dbReference type="ARBA" id="ARBA00022824"/>
    </source>
</evidence>
<dbReference type="Gene3D" id="1.10.630.10">
    <property type="entry name" value="Cytochrome P450"/>
    <property type="match status" value="1"/>
</dbReference>
<comment type="cofactor">
    <cofactor evidence="1 14">
        <name>heme</name>
        <dbReference type="ChEBI" id="CHEBI:30413"/>
    </cofactor>
</comment>
<keyword evidence="8" id="KW-0256">Endoplasmic reticulum</keyword>
<dbReference type="SUPFAM" id="SSF48264">
    <property type="entry name" value="Cytochrome P450"/>
    <property type="match status" value="1"/>
</dbReference>
<keyword evidence="13" id="KW-0472">Membrane</keyword>
<keyword evidence="11 14" id="KW-0408">Iron</keyword>
<evidence type="ECO:0000256" key="14">
    <source>
        <dbReference type="PIRSR" id="PIRSR602401-1"/>
    </source>
</evidence>
<comment type="function">
    <text evidence="2">May be involved in the metabolism of insect hormones and in the breakdown of synthetic insecticides.</text>
</comment>
<dbReference type="InterPro" id="IPR001128">
    <property type="entry name" value="Cyt_P450"/>
</dbReference>
<keyword evidence="10 15" id="KW-0560">Oxidoreductase</keyword>
<dbReference type="GO" id="GO:0008395">
    <property type="term" value="F:steroid hydroxylase activity"/>
    <property type="evidence" value="ECO:0007669"/>
    <property type="project" value="TreeGrafter"/>
</dbReference>
<evidence type="ECO:0000256" key="15">
    <source>
        <dbReference type="RuleBase" id="RU000461"/>
    </source>
</evidence>
<evidence type="ECO:0000313" key="16">
    <source>
        <dbReference type="EMBL" id="KAK5638646.1"/>
    </source>
</evidence>
<dbReference type="InterPro" id="IPR036396">
    <property type="entry name" value="Cyt_P450_sf"/>
</dbReference>
<keyword evidence="9" id="KW-0492">Microsome</keyword>
<reference evidence="16 17" key="1">
    <citation type="journal article" date="2024" name="Insects">
        <title>An Improved Chromosome-Level Genome Assembly of the Firefly Pyrocoelia pectoralis.</title>
        <authorList>
            <person name="Fu X."/>
            <person name="Meyer-Rochow V.B."/>
            <person name="Ballantyne L."/>
            <person name="Zhu X."/>
        </authorList>
    </citation>
    <scope>NUCLEOTIDE SEQUENCE [LARGE SCALE GENOMIC DNA]</scope>
    <source>
        <strain evidence="16">XCY_ONT2</strain>
    </source>
</reference>
<evidence type="ECO:0000256" key="12">
    <source>
        <dbReference type="ARBA" id="ARBA00023033"/>
    </source>
</evidence>
<feature type="binding site" description="axial binding residue" evidence="14">
    <location>
        <position position="343"/>
    </location>
    <ligand>
        <name>heme</name>
        <dbReference type="ChEBI" id="CHEBI:30413"/>
    </ligand>
    <ligandPart>
        <name>Fe</name>
        <dbReference type="ChEBI" id="CHEBI:18248"/>
    </ligandPart>
</feature>
<accession>A0AAN7ZFH4</accession>
<evidence type="ECO:0000256" key="6">
    <source>
        <dbReference type="ARBA" id="ARBA00022617"/>
    </source>
</evidence>
<gene>
    <name evidence="16" type="ORF">RI129_012941</name>
</gene>
<dbReference type="AlphaFoldDB" id="A0AAN7ZFH4"/>
<dbReference type="PANTHER" id="PTHR24300:SF376">
    <property type="entry name" value="CYTOCHROME P450 15A1"/>
    <property type="match status" value="1"/>
</dbReference>
<evidence type="ECO:0000313" key="17">
    <source>
        <dbReference type="Proteomes" id="UP001329430"/>
    </source>
</evidence>
<dbReference type="Proteomes" id="UP001329430">
    <property type="component" value="Chromosome 10"/>
</dbReference>
<evidence type="ECO:0000256" key="4">
    <source>
        <dbReference type="ARBA" id="ARBA00004406"/>
    </source>
</evidence>
<dbReference type="GO" id="GO:0020037">
    <property type="term" value="F:heme binding"/>
    <property type="evidence" value="ECO:0007669"/>
    <property type="project" value="InterPro"/>
</dbReference>
<keyword evidence="6 14" id="KW-0349">Heme</keyword>
<comment type="similarity">
    <text evidence="5 15">Belongs to the cytochrome P450 family.</text>
</comment>
<dbReference type="InterPro" id="IPR050182">
    <property type="entry name" value="Cytochrome_P450_fam2"/>
</dbReference>
<dbReference type="EMBL" id="JAVRBK010000010">
    <property type="protein sequence ID" value="KAK5638646.1"/>
    <property type="molecule type" value="Genomic_DNA"/>
</dbReference>
<dbReference type="Pfam" id="PF00067">
    <property type="entry name" value="p450"/>
    <property type="match status" value="1"/>
</dbReference>
<sequence length="396" mass="45536">MGELLGIVFTDGDYWKEQRRFALRHLRDFGFGRRFSLTEQLLESEVKSLIDFINSVPHPDDHDIHRKKGRVLIPDLFYGPLSNTILHMLVGKRFEDKELRTVARSTLRFLRSIDAAGRALSITPWLRHFAPEYFGAKPLIEENRRLQDFFMNLVEERKKTFSDDHHGDFIDTFLSRMQKLRDEGAPLGTFTEMQLIWVMIDFFFAGPNVTGATLNMLFAHLCNYPEIQVKVQAEIDGVVGRSRLPNLDDRNKMPYTEAVIRESLRMDPVIPVNTPRRCLKDTTLGGYEIAKDTTLLISLWSANRDERVWKDPNVFKPERFLDDEGSLLKKDNIVSFGGGKRLCAGETFARQTIFLVLSGLLQNFTFEPVDGAPDLDGKKWGFVCDLPAFWVDAVSR</sequence>
<evidence type="ECO:0000256" key="7">
    <source>
        <dbReference type="ARBA" id="ARBA00022723"/>
    </source>
</evidence>
<evidence type="ECO:0000256" key="11">
    <source>
        <dbReference type="ARBA" id="ARBA00023004"/>
    </source>
</evidence>
<protein>
    <recommendedName>
        <fullName evidence="18">Cytochrome P450</fullName>
    </recommendedName>
</protein>
<evidence type="ECO:0000256" key="1">
    <source>
        <dbReference type="ARBA" id="ARBA00001971"/>
    </source>
</evidence>
<keyword evidence="7 14" id="KW-0479">Metal-binding</keyword>
<dbReference type="GO" id="GO:0005506">
    <property type="term" value="F:iron ion binding"/>
    <property type="evidence" value="ECO:0007669"/>
    <property type="project" value="InterPro"/>
</dbReference>
<evidence type="ECO:0000256" key="2">
    <source>
        <dbReference type="ARBA" id="ARBA00003690"/>
    </source>
</evidence>
<keyword evidence="17" id="KW-1185">Reference proteome</keyword>
<evidence type="ECO:0008006" key="18">
    <source>
        <dbReference type="Google" id="ProtNLM"/>
    </source>
</evidence>
<comment type="subcellular location">
    <subcellularLocation>
        <location evidence="4">Endoplasmic reticulum membrane</location>
        <topology evidence="4">Peripheral membrane protein</topology>
    </subcellularLocation>
    <subcellularLocation>
        <location evidence="3">Microsome membrane</location>
        <topology evidence="3">Peripheral membrane protein</topology>
    </subcellularLocation>
</comment>
<dbReference type="PANTHER" id="PTHR24300">
    <property type="entry name" value="CYTOCHROME P450 508A4-RELATED"/>
    <property type="match status" value="1"/>
</dbReference>
<keyword evidence="12 15" id="KW-0503">Monooxygenase</keyword>
<evidence type="ECO:0000256" key="10">
    <source>
        <dbReference type="ARBA" id="ARBA00023002"/>
    </source>
</evidence>
<dbReference type="PRINTS" id="PR00463">
    <property type="entry name" value="EP450I"/>
</dbReference>
<dbReference type="GO" id="GO:0006082">
    <property type="term" value="P:organic acid metabolic process"/>
    <property type="evidence" value="ECO:0007669"/>
    <property type="project" value="TreeGrafter"/>
</dbReference>
<evidence type="ECO:0000256" key="5">
    <source>
        <dbReference type="ARBA" id="ARBA00010617"/>
    </source>
</evidence>
<name>A0AAN7ZFH4_9COLE</name>
<dbReference type="GO" id="GO:0006805">
    <property type="term" value="P:xenobiotic metabolic process"/>
    <property type="evidence" value="ECO:0007669"/>
    <property type="project" value="TreeGrafter"/>
</dbReference>
<dbReference type="FunFam" id="1.10.630.10:FF:000238">
    <property type="entry name" value="Cytochrome P450 2A6"/>
    <property type="match status" value="1"/>
</dbReference>
<evidence type="ECO:0000256" key="9">
    <source>
        <dbReference type="ARBA" id="ARBA00022848"/>
    </source>
</evidence>
<dbReference type="PROSITE" id="PS00086">
    <property type="entry name" value="CYTOCHROME_P450"/>
    <property type="match status" value="1"/>
</dbReference>
<dbReference type="InterPro" id="IPR017972">
    <property type="entry name" value="Cyt_P450_CS"/>
</dbReference>
<dbReference type="PRINTS" id="PR00385">
    <property type="entry name" value="P450"/>
</dbReference>
<evidence type="ECO:0000256" key="3">
    <source>
        <dbReference type="ARBA" id="ARBA00004174"/>
    </source>
</evidence>
<dbReference type="GO" id="GO:0016712">
    <property type="term" value="F:oxidoreductase activity, acting on paired donors, with incorporation or reduction of molecular oxygen, reduced flavin or flavoprotein as one donor, and incorporation of one atom of oxygen"/>
    <property type="evidence" value="ECO:0007669"/>
    <property type="project" value="TreeGrafter"/>
</dbReference>
<organism evidence="16 17">
    <name type="scientific">Pyrocoelia pectoralis</name>
    <dbReference type="NCBI Taxonomy" id="417401"/>
    <lineage>
        <taxon>Eukaryota</taxon>
        <taxon>Metazoa</taxon>
        <taxon>Ecdysozoa</taxon>
        <taxon>Arthropoda</taxon>
        <taxon>Hexapoda</taxon>
        <taxon>Insecta</taxon>
        <taxon>Pterygota</taxon>
        <taxon>Neoptera</taxon>
        <taxon>Endopterygota</taxon>
        <taxon>Coleoptera</taxon>
        <taxon>Polyphaga</taxon>
        <taxon>Elateriformia</taxon>
        <taxon>Elateroidea</taxon>
        <taxon>Lampyridae</taxon>
        <taxon>Lampyrinae</taxon>
        <taxon>Pyrocoelia</taxon>
    </lineage>
</organism>